<organism evidence="3 4">
    <name type="scientific">Helianthus annuus</name>
    <name type="common">Common sunflower</name>
    <dbReference type="NCBI Taxonomy" id="4232"/>
    <lineage>
        <taxon>Eukaryota</taxon>
        <taxon>Viridiplantae</taxon>
        <taxon>Streptophyta</taxon>
        <taxon>Embryophyta</taxon>
        <taxon>Tracheophyta</taxon>
        <taxon>Spermatophyta</taxon>
        <taxon>Magnoliopsida</taxon>
        <taxon>eudicotyledons</taxon>
        <taxon>Gunneridae</taxon>
        <taxon>Pentapetalae</taxon>
        <taxon>asterids</taxon>
        <taxon>campanulids</taxon>
        <taxon>Asterales</taxon>
        <taxon>Asteraceae</taxon>
        <taxon>Asteroideae</taxon>
        <taxon>Heliantheae alliance</taxon>
        <taxon>Heliantheae</taxon>
        <taxon>Helianthus</taxon>
    </lineage>
</organism>
<dbReference type="InParanoid" id="A0A251SE38"/>
<dbReference type="OrthoDB" id="1937310at2759"/>
<dbReference type="EMBL" id="CM007903">
    <property type="protein sequence ID" value="OTF96908.1"/>
    <property type="molecule type" value="Genomic_DNA"/>
</dbReference>
<reference evidence="2" key="3">
    <citation type="submission" date="2020-06" db="EMBL/GenBank/DDBJ databases">
        <title>Helianthus annuus Genome sequencing and assembly Release 2.</title>
        <authorList>
            <person name="Gouzy J."/>
            <person name="Langlade N."/>
            <person name="Munos S."/>
        </authorList>
    </citation>
    <scope>NUCLEOTIDE SEQUENCE</scope>
    <source>
        <tissue evidence="2">Leaves</tissue>
    </source>
</reference>
<dbReference type="Gramene" id="mRNA:HanXRQr2_Chr14g0621661">
    <property type="protein sequence ID" value="mRNA:HanXRQr2_Chr14g0621661"/>
    <property type="gene ID" value="HanXRQr2_Chr14g0621661"/>
</dbReference>
<proteinExistence type="predicted"/>
<keyword evidence="1" id="KW-0472">Membrane</keyword>
<dbReference type="PANTHER" id="PTHR34936:SF7">
    <property type="entry name" value="NADH-UBIQUINONE OXIDOREDUCTASE CHAIN 5"/>
    <property type="match status" value="1"/>
</dbReference>
<evidence type="ECO:0000256" key="1">
    <source>
        <dbReference type="SAM" id="Phobius"/>
    </source>
</evidence>
<reference evidence="2 4" key="1">
    <citation type="journal article" date="2017" name="Nature">
        <title>The sunflower genome provides insights into oil metabolism, flowering and Asterid evolution.</title>
        <authorList>
            <person name="Badouin H."/>
            <person name="Gouzy J."/>
            <person name="Grassa C.J."/>
            <person name="Murat F."/>
            <person name="Staton S.E."/>
            <person name="Cottret L."/>
            <person name="Lelandais-Briere C."/>
            <person name="Owens G.L."/>
            <person name="Carrere S."/>
            <person name="Mayjonade B."/>
            <person name="Legrand L."/>
            <person name="Gill N."/>
            <person name="Kane N.C."/>
            <person name="Bowers J.E."/>
            <person name="Hubner S."/>
            <person name="Bellec A."/>
            <person name="Berard A."/>
            <person name="Berges H."/>
            <person name="Blanchet N."/>
            <person name="Boniface M.C."/>
            <person name="Brunel D."/>
            <person name="Catrice O."/>
            <person name="Chaidir N."/>
            <person name="Claudel C."/>
            <person name="Donnadieu C."/>
            <person name="Faraut T."/>
            <person name="Fievet G."/>
            <person name="Helmstetter N."/>
            <person name="King M."/>
            <person name="Knapp S.J."/>
            <person name="Lai Z."/>
            <person name="Le Paslier M.C."/>
            <person name="Lippi Y."/>
            <person name="Lorenzon L."/>
            <person name="Mandel J.R."/>
            <person name="Marage G."/>
            <person name="Marchand G."/>
            <person name="Marquand E."/>
            <person name="Bret-Mestries E."/>
            <person name="Morien E."/>
            <person name="Nambeesan S."/>
            <person name="Nguyen T."/>
            <person name="Pegot-Espagnet P."/>
            <person name="Pouilly N."/>
            <person name="Raftis F."/>
            <person name="Sallet E."/>
            <person name="Schiex T."/>
            <person name="Thomas J."/>
            <person name="Vandecasteele C."/>
            <person name="Vares D."/>
            <person name="Vear F."/>
            <person name="Vautrin S."/>
            <person name="Crespi M."/>
            <person name="Mangin B."/>
            <person name="Burke J.M."/>
            <person name="Salse J."/>
            <person name="Munos S."/>
            <person name="Vincourt P."/>
            <person name="Rieseberg L.H."/>
            <person name="Langlade N.B."/>
        </authorList>
    </citation>
    <scope>NUCLEOTIDE SEQUENCE [LARGE SCALE GENOMIC DNA]</scope>
    <source>
        <strain evidence="4">cv. SF193</strain>
        <tissue evidence="2">Leaves</tissue>
    </source>
</reference>
<feature type="transmembrane region" description="Helical" evidence="1">
    <location>
        <begin position="84"/>
        <end position="102"/>
    </location>
</feature>
<name>A0A251SE38_HELAN</name>
<dbReference type="OMA" id="WFVYLRI"/>
<evidence type="ECO:0000313" key="3">
    <source>
        <dbReference type="EMBL" id="OTF96908.1"/>
    </source>
</evidence>
<gene>
    <name evidence="3" type="ORF">HannXRQ_Chr14g0428701</name>
    <name evidence="2" type="ORF">HanXRQr2_Chr14g0621661</name>
</gene>
<evidence type="ECO:0000313" key="2">
    <source>
        <dbReference type="EMBL" id="KAF5767208.1"/>
    </source>
</evidence>
<dbReference type="Proteomes" id="UP000215914">
    <property type="component" value="Chromosome 14"/>
</dbReference>
<feature type="transmembrane region" description="Helical" evidence="1">
    <location>
        <begin position="56"/>
        <end position="78"/>
    </location>
</feature>
<keyword evidence="1" id="KW-0812">Transmembrane</keyword>
<sequence>MQLHSITMYKQNKIKRSDLVDQLREYQIRSKLDWASLSFFSYNTKLSSSSSTRMDMVMFVIWEILILAFIISSVVSLYFTHLRLTLIFATVAWLLLLCMKVTKQVKLNSKTKRRMMLPLSM</sequence>
<accession>A0A251SE38</accession>
<dbReference type="PANTHER" id="PTHR34936">
    <property type="entry name" value="EXPRESSED PROTEIN"/>
    <property type="match status" value="1"/>
</dbReference>
<dbReference type="AlphaFoldDB" id="A0A251SE38"/>
<reference evidence="3" key="2">
    <citation type="submission" date="2017-02" db="EMBL/GenBank/DDBJ databases">
        <title>Sunflower complete genome.</title>
        <authorList>
            <person name="Langlade N."/>
            <person name="Munos S."/>
        </authorList>
    </citation>
    <scope>NUCLEOTIDE SEQUENCE [LARGE SCALE GENOMIC DNA]</scope>
    <source>
        <tissue evidence="3">Leaves</tissue>
    </source>
</reference>
<protein>
    <submittedName>
        <fullName evidence="3">Uncharacterized protein</fullName>
    </submittedName>
</protein>
<keyword evidence="1" id="KW-1133">Transmembrane helix</keyword>
<keyword evidence="4" id="KW-1185">Reference proteome</keyword>
<dbReference type="EMBL" id="MNCJ02000329">
    <property type="protein sequence ID" value="KAF5767208.1"/>
    <property type="molecule type" value="Genomic_DNA"/>
</dbReference>
<evidence type="ECO:0000313" key="4">
    <source>
        <dbReference type="Proteomes" id="UP000215914"/>
    </source>
</evidence>